<dbReference type="SMART" id="SM00822">
    <property type="entry name" value="PKS_KR"/>
    <property type="match status" value="1"/>
</dbReference>
<dbReference type="Pfam" id="PF00698">
    <property type="entry name" value="Acyl_transf_1"/>
    <property type="match status" value="1"/>
</dbReference>
<dbReference type="Gene3D" id="3.40.50.12780">
    <property type="entry name" value="N-terminal domain of ligase-like"/>
    <property type="match status" value="1"/>
</dbReference>
<dbReference type="InterPro" id="IPR020806">
    <property type="entry name" value="PKS_PP-bd"/>
</dbReference>
<evidence type="ECO:0000256" key="1">
    <source>
        <dbReference type="ARBA" id="ARBA00001957"/>
    </source>
</evidence>
<dbReference type="InterPro" id="IPR013968">
    <property type="entry name" value="PKS_KR"/>
</dbReference>
<dbReference type="InterPro" id="IPR045851">
    <property type="entry name" value="AMP-bd_C_sf"/>
</dbReference>
<dbReference type="PANTHER" id="PTHR43775">
    <property type="entry name" value="FATTY ACID SYNTHASE"/>
    <property type="match status" value="1"/>
</dbReference>
<keyword evidence="5" id="KW-0677">Repeat</keyword>
<reference evidence="13" key="1">
    <citation type="journal article" date="2019" name="Int. J. Syst. Evol. Microbiol.">
        <title>The Global Catalogue of Microorganisms (GCM) 10K type strain sequencing project: providing services to taxonomists for standard genome sequencing and annotation.</title>
        <authorList>
            <consortium name="The Broad Institute Genomics Platform"/>
            <consortium name="The Broad Institute Genome Sequencing Center for Infectious Disease"/>
            <person name="Wu L."/>
            <person name="Ma J."/>
        </authorList>
    </citation>
    <scope>NUCLEOTIDE SEQUENCE [LARGE SCALE GENOMIC DNA]</scope>
    <source>
        <strain evidence="13">ZS-35-S2</strain>
    </source>
</reference>
<dbReference type="Gene3D" id="3.30.70.3290">
    <property type="match status" value="1"/>
</dbReference>
<dbReference type="SMART" id="SM00823">
    <property type="entry name" value="PKS_PP"/>
    <property type="match status" value="2"/>
</dbReference>
<dbReference type="Pfam" id="PF16197">
    <property type="entry name" value="KAsynt_C_assoc"/>
    <property type="match status" value="1"/>
</dbReference>
<feature type="region of interest" description="C-terminal hotdog fold" evidence="7">
    <location>
        <begin position="1664"/>
        <end position="1799"/>
    </location>
</feature>
<dbReference type="SMART" id="SM01294">
    <property type="entry name" value="PKS_PP_betabranch"/>
    <property type="match status" value="1"/>
</dbReference>
<dbReference type="Pfam" id="PF00550">
    <property type="entry name" value="PP-binding"/>
    <property type="match status" value="2"/>
</dbReference>
<evidence type="ECO:0000256" key="4">
    <source>
        <dbReference type="ARBA" id="ARBA00022679"/>
    </source>
</evidence>
<feature type="compositionally biased region" description="Acidic residues" evidence="8">
    <location>
        <begin position="2313"/>
        <end position="2329"/>
    </location>
</feature>
<dbReference type="Gene3D" id="3.10.129.110">
    <property type="entry name" value="Polyketide synthase dehydratase"/>
    <property type="match status" value="1"/>
</dbReference>
<dbReference type="Pfam" id="PF00109">
    <property type="entry name" value="ketoacyl-synt"/>
    <property type="match status" value="1"/>
</dbReference>
<feature type="active site" description="Proton acceptor; for dehydratase activity" evidence="7">
    <location>
        <position position="1564"/>
    </location>
</feature>
<dbReference type="InterPro" id="IPR016039">
    <property type="entry name" value="Thiolase-like"/>
</dbReference>
<accession>A0ABW1K3S5</accession>
<dbReference type="InterPro" id="IPR000873">
    <property type="entry name" value="AMP-dep_synth/lig_dom"/>
</dbReference>
<dbReference type="PROSITE" id="PS50075">
    <property type="entry name" value="CARRIER"/>
    <property type="match status" value="2"/>
</dbReference>
<sequence length="2626" mass="274049">MRDLRDHGVEEQKRHTPPAGWDVIRPVPRLLRENARRYGDRTAFADGRRVVTWRGIERRSARLAAGLGVPRGARVAFCLDGGVDLVEVLFASVRAAAVGVPISPQCTSGELVTLLADCRPAVLVIDERRLGQVVGLTAGRRPIRLVVAGDGPLPPGVLRLSDLVDGADGPEEEPGGTAPDDLGLDEPAFMLYTSGTTGAAKGAVSTQRAALWSAVTCYGPVLGLTSDDHLLWPLPMAHSFAHSLCVLGVTVAGASARIVGRADPATVARLIAEEKPTVIAGVPTTYRQLLDAGPPAASALRICLTAGAVSDPALRADVETMLGAPLLDCYGSTETCGMIAVEPAVGPRVSGTSGPPAPGVEVRLVAPATGRPAAPGADGEVWVRGPNLMLGYHERPQATAEVLRDGWYRTGDLGRIDDHGHLSVVGRASDLIIRGGANVDPAEVEQTLQGMPGVRDAAVVARAHPLLGEVPVAFVVPADQTTDPAGLLRECAKALSAHKVPEEIVFTPLIPRTASGKPRRRILREALAAGSSPDPARIAGLTPGERRAALAELVRAEVAAIAGPVVEMTTAFADLGMTSMGAMTVWHRLSLRTGLRLPTTIMWDHPSPAALVAYLDTRLAGAVPVTATPRPRPVTEPVAIVAVGCRYPGGVRSPEQLWRLVADGVDATSDFPTDRGWDVEALYDTDPDRIGTTYTRRGGFLHDAADFDPAFFGISPREALATDPQHRLLLEVAWEVFERAGIPAPSLRGTDTGVFVGLMHGDYASRVATHELESHLGIGSAGSVGSGRIAYVLGLRGPTMTIDTACSSSLVAMDLAAKALRTGECSLALAGGATVMATPRPFIAFSRQRGLAPDGRCRSFAAGADGTAWAEGAGLVLLERLDDARRNGHPVLAILRGSAVNSDGASNGLTAPNGEAQRDLIRIALADAGLRGSDVDVVEGHGTGTRLGDPIEATALLATYGQDRNDPVWLGSVKSNLGHTQAAAGIAGVIKMIEAMRHRQLPRSLYADEPSPHVDWTAGAVRLLDAARPWPADGRPRRAAVSSFGIGGTNAHVILEEPPAGVAPSTASSAVPSTASSALPPAVPSTVSSVARESFWDAAPWLLGGADEAGLRAYAGRLAEAPPEASPLDVGYSLATGRAALGHRAAVRAGDVAGLRDLARGLPNADVRRATARRDPRLAFLFTGQGAQRLGMGRQLAAAFPRFAEVYDEVCVAFTPQLDRRLRDVVDGPDAELLDRTDYAQPALFAFEVALHALYDACGVRPDHLAGHSIGELVAAHVAGVLSLPDAVRLVAARGRLMAALPAGGVMVAVRATPAEVEKLLEEAGGQVGLAAVNGPESVVLSGAADAVAGLVARLGRRSNRLRVSHAFHSPLLDPMLADFRAVAESVTYHRPSVPVVSGLTGRSDPDALASADYWVRQARETVRYADAVAWLDGAGTSAYLEVGPAAVLGVLAQRCVAADSDAVFASGIRSGTAEVAGVLDALATLHVHGVSVDWQVAYADSGADRCDLPTYPFQRQRYWLDGTPPAGTAAHPLLGDPQPGADGPQVRHSGVLSAFRQSWLADHVIGDDVVVPAAVLAELAFWAAGAGETAVRLAELTISAPLVLSGPLDVQVVMEAPDGTGDRSMTIWARPDGSPEPWARHATATSTAPTGRAPTAPADWPPPGAGPVTVDYERLEAAGFGYGPAFRAVTALWRDGDVVHAELSLPPGEATAGRYGLHPVLLDAALHASLLANPTDKLRVPFTLRGVELHATGATAARATLSPIKPDEVRVTVTDQRGRPVATIDSLVTREVEVASAVRATARRALHRVDWVPAPSAGDSGPYELFRPAAPADRDAPARVRLLLDSTLARLTDWLAADRPGRLVVVTERATGPDPDPAAAAVWGLVGSAQSEHPGRCAVVDVCGMPESDEALDRAAALAEPRLAVRGGTILAPRLARSDAAEGTPPALDPDGTVLVTGGTGALGAILVRHLVAEYGVRHLVLANRQGTVPAWVDELPARVRVTACDVADRSAVDALVASCGPDLTAVFHLAGVLDDGVLTAMSAQRIAAVLAPKADAAWHLHEATRGLDLAAFVTYSSASGVLGRPGQANYAAANTFLDALAGHRRARGLPAQSLAWGLWSVDDDAGGMSGQVATDAARRQLTDGGIRALTPAQGMALFDRAMRSTEPVLVPVVLDVRALAGVAVPPILSGLAPVAPAGTSGAGAADAEVGAWRETLAGLPATRREAALSTLIRAEIAAVLGFPDVASFAADRHFGELGFDSLAAVQVRNRLSAFTGVRLEATVALDHPTLAELTAHVYAVLAETLPTTEAGTEDEPTPETGTEDEPTPEAGPGHGPTAEEPVRTERFTAIYRRVIRDRGATEAMALRYLASYGLPTFGMDERGQHAVAPVRLAAGDPHRPVLLFFPGYLTLADPTPHGLARALDGEFDLHMLANPGFGARRDIPDSVATLARLHADTIRALAGDRPVVLVGECTGGGVAHAVAGQLAADGMPPAAVVLVDTHHGATARDDRRSLALVAADGNRPEELFHGYFSDATMIAGGAYVRIFDGWQPDPSPVPTLLLRAAPTREMLDADPDGDWLPRWPLPHRSADIRGDHYTVFGDDADTTAAAMRTWLRDVSQGGLG</sequence>
<dbReference type="PANTHER" id="PTHR43775:SF51">
    <property type="entry name" value="INACTIVE PHENOLPHTHIOCEROL SYNTHESIS POLYKETIDE SYNTHASE TYPE I PKS1-RELATED"/>
    <property type="match status" value="1"/>
</dbReference>
<dbReference type="InterPro" id="IPR036736">
    <property type="entry name" value="ACP-like_sf"/>
</dbReference>
<dbReference type="CDD" id="cd00833">
    <property type="entry name" value="PKS"/>
    <property type="match status" value="1"/>
</dbReference>
<dbReference type="Gene3D" id="3.40.50.720">
    <property type="entry name" value="NAD(P)-binding Rossmann-like Domain"/>
    <property type="match status" value="1"/>
</dbReference>
<dbReference type="InterPro" id="IPR001031">
    <property type="entry name" value="Thioesterase"/>
</dbReference>
<evidence type="ECO:0000256" key="2">
    <source>
        <dbReference type="ARBA" id="ARBA00022450"/>
    </source>
</evidence>
<evidence type="ECO:0000259" key="9">
    <source>
        <dbReference type="PROSITE" id="PS50075"/>
    </source>
</evidence>
<name>A0ABW1K3S5_9ACTN</name>
<dbReference type="SMART" id="SM00826">
    <property type="entry name" value="PKS_DH"/>
    <property type="match status" value="1"/>
</dbReference>
<evidence type="ECO:0000256" key="7">
    <source>
        <dbReference type="PROSITE-ProRule" id="PRU01363"/>
    </source>
</evidence>
<dbReference type="InterPro" id="IPR042104">
    <property type="entry name" value="PKS_dehydratase_sf"/>
</dbReference>
<dbReference type="InterPro" id="IPR032821">
    <property type="entry name" value="PKS_assoc"/>
</dbReference>
<protein>
    <submittedName>
        <fullName evidence="12">SDR family NAD(P)-dependent oxidoreductase</fullName>
    </submittedName>
</protein>
<dbReference type="InterPro" id="IPR049900">
    <property type="entry name" value="PKS_mFAS_DH"/>
</dbReference>
<dbReference type="RefSeq" id="WP_377419175.1">
    <property type="nucleotide sequence ID" value="NZ_JBHSPR010000007.1"/>
</dbReference>
<dbReference type="SMART" id="SM00825">
    <property type="entry name" value="PKS_KS"/>
    <property type="match status" value="1"/>
</dbReference>
<dbReference type="PROSITE" id="PS00606">
    <property type="entry name" value="KS3_1"/>
    <property type="match status" value="1"/>
</dbReference>
<dbReference type="Pfam" id="PF08659">
    <property type="entry name" value="KR"/>
    <property type="match status" value="1"/>
</dbReference>
<comment type="cofactor">
    <cofactor evidence="1">
        <name>pantetheine 4'-phosphate</name>
        <dbReference type="ChEBI" id="CHEBI:47942"/>
    </cofactor>
</comment>
<organism evidence="12 13">
    <name type="scientific">Plantactinospora solaniradicis</name>
    <dbReference type="NCBI Taxonomy" id="1723736"/>
    <lineage>
        <taxon>Bacteria</taxon>
        <taxon>Bacillati</taxon>
        <taxon>Actinomycetota</taxon>
        <taxon>Actinomycetes</taxon>
        <taxon>Micromonosporales</taxon>
        <taxon>Micromonosporaceae</taxon>
        <taxon>Plantactinospora</taxon>
    </lineage>
</organism>
<dbReference type="SUPFAM" id="SSF53474">
    <property type="entry name" value="alpha/beta-Hydrolases"/>
    <property type="match status" value="1"/>
</dbReference>
<evidence type="ECO:0000256" key="8">
    <source>
        <dbReference type="SAM" id="MobiDB-lite"/>
    </source>
</evidence>
<dbReference type="SMART" id="SM00824">
    <property type="entry name" value="PKS_TE"/>
    <property type="match status" value="1"/>
</dbReference>
<dbReference type="InterPro" id="IPR042099">
    <property type="entry name" value="ANL_N_sf"/>
</dbReference>
<dbReference type="InterPro" id="IPR014043">
    <property type="entry name" value="Acyl_transferase_dom"/>
</dbReference>
<dbReference type="InterPro" id="IPR025110">
    <property type="entry name" value="AMP-bd_C"/>
</dbReference>
<evidence type="ECO:0000256" key="5">
    <source>
        <dbReference type="ARBA" id="ARBA00022737"/>
    </source>
</evidence>
<dbReference type="PROSITE" id="PS52004">
    <property type="entry name" value="KS3_2"/>
    <property type="match status" value="1"/>
</dbReference>
<feature type="active site" description="Proton donor; for dehydratase activity" evidence="7">
    <location>
        <position position="1724"/>
    </location>
</feature>
<feature type="region of interest" description="Disordered" evidence="8">
    <location>
        <begin position="1630"/>
        <end position="1664"/>
    </location>
</feature>
<keyword evidence="2" id="KW-0596">Phosphopantetheine</keyword>
<dbReference type="CDD" id="cd08956">
    <property type="entry name" value="KR_3_FAS_SDR_x"/>
    <property type="match status" value="1"/>
</dbReference>
<dbReference type="Proteomes" id="UP001596203">
    <property type="component" value="Unassembled WGS sequence"/>
</dbReference>
<proteinExistence type="predicted"/>
<dbReference type="InterPro" id="IPR055123">
    <property type="entry name" value="SpnB-like_Rossmann"/>
</dbReference>
<dbReference type="InterPro" id="IPR049551">
    <property type="entry name" value="PKS_DH_C"/>
</dbReference>
<dbReference type="InterPro" id="IPR018201">
    <property type="entry name" value="Ketoacyl_synth_AS"/>
</dbReference>
<keyword evidence="4" id="KW-0808">Transferase</keyword>
<dbReference type="InterPro" id="IPR014030">
    <property type="entry name" value="Ketoacyl_synth_N"/>
</dbReference>
<dbReference type="InterPro" id="IPR006162">
    <property type="entry name" value="Ppantetheine_attach_site"/>
</dbReference>
<dbReference type="Gene3D" id="3.30.300.30">
    <property type="match status" value="1"/>
</dbReference>
<dbReference type="SUPFAM" id="SSF53901">
    <property type="entry name" value="Thiolase-like"/>
    <property type="match status" value="1"/>
</dbReference>
<dbReference type="Pfam" id="PF21089">
    <property type="entry name" value="PKS_DH_N"/>
    <property type="match status" value="1"/>
</dbReference>
<dbReference type="EMBL" id="JBHSPR010000007">
    <property type="protein sequence ID" value="MFC6016100.1"/>
    <property type="molecule type" value="Genomic_DNA"/>
</dbReference>
<evidence type="ECO:0000259" key="10">
    <source>
        <dbReference type="PROSITE" id="PS52004"/>
    </source>
</evidence>
<dbReference type="Pfam" id="PF14765">
    <property type="entry name" value="PS-DH"/>
    <property type="match status" value="1"/>
</dbReference>
<dbReference type="SUPFAM" id="SSF56801">
    <property type="entry name" value="Acetyl-CoA synthetase-like"/>
    <property type="match status" value="1"/>
</dbReference>
<dbReference type="InterPro" id="IPR016035">
    <property type="entry name" value="Acyl_Trfase/lysoPLipase"/>
</dbReference>
<comment type="caution">
    <text evidence="12">The sequence shown here is derived from an EMBL/GenBank/DDBJ whole genome shotgun (WGS) entry which is preliminary data.</text>
</comment>
<dbReference type="InterPro" id="IPR020807">
    <property type="entry name" value="PKS_DH"/>
</dbReference>
<evidence type="ECO:0000259" key="11">
    <source>
        <dbReference type="PROSITE" id="PS52019"/>
    </source>
</evidence>
<dbReference type="InterPro" id="IPR036291">
    <property type="entry name" value="NAD(P)-bd_dom_sf"/>
</dbReference>
<dbReference type="PROSITE" id="PS00012">
    <property type="entry name" value="PHOSPHOPANTETHEINE"/>
    <property type="match status" value="1"/>
</dbReference>
<keyword evidence="6" id="KW-0012">Acyltransferase</keyword>
<evidence type="ECO:0000313" key="13">
    <source>
        <dbReference type="Proteomes" id="UP001596203"/>
    </source>
</evidence>
<dbReference type="InterPro" id="IPR016036">
    <property type="entry name" value="Malonyl_transacylase_ACP-bd"/>
</dbReference>
<dbReference type="Gene3D" id="3.40.47.10">
    <property type="match status" value="1"/>
</dbReference>
<feature type="region of interest" description="N-terminal hotdog fold" evidence="7">
    <location>
        <begin position="1532"/>
        <end position="1654"/>
    </location>
</feature>
<dbReference type="InterPro" id="IPR001227">
    <property type="entry name" value="Ac_transferase_dom_sf"/>
</dbReference>
<dbReference type="Pfam" id="PF22953">
    <property type="entry name" value="SpnB_Rossmann"/>
    <property type="match status" value="1"/>
</dbReference>
<dbReference type="PROSITE" id="PS00455">
    <property type="entry name" value="AMP_BINDING"/>
    <property type="match status" value="1"/>
</dbReference>
<feature type="domain" description="Ketosynthase family 3 (KS3)" evidence="10">
    <location>
        <begin position="635"/>
        <end position="1057"/>
    </location>
</feature>
<dbReference type="InterPro" id="IPR020841">
    <property type="entry name" value="PKS_Beta-ketoAc_synthase_dom"/>
</dbReference>
<evidence type="ECO:0000256" key="6">
    <source>
        <dbReference type="ARBA" id="ARBA00023315"/>
    </source>
</evidence>
<dbReference type="InterPro" id="IPR057326">
    <property type="entry name" value="KR_dom"/>
</dbReference>
<evidence type="ECO:0000256" key="3">
    <source>
        <dbReference type="ARBA" id="ARBA00022553"/>
    </source>
</evidence>
<dbReference type="InterPro" id="IPR020845">
    <property type="entry name" value="AMP-binding_CS"/>
</dbReference>
<evidence type="ECO:0000313" key="12">
    <source>
        <dbReference type="EMBL" id="MFC6016100.1"/>
    </source>
</evidence>
<dbReference type="InterPro" id="IPR020802">
    <property type="entry name" value="TesA-like"/>
</dbReference>
<dbReference type="SUPFAM" id="SSF55048">
    <property type="entry name" value="Probable ACP-binding domain of malonyl-CoA ACP transacylase"/>
    <property type="match status" value="1"/>
</dbReference>
<keyword evidence="3" id="KW-0597">Phosphoprotein</keyword>
<dbReference type="PROSITE" id="PS52019">
    <property type="entry name" value="PKS_MFAS_DH"/>
    <property type="match status" value="1"/>
</dbReference>
<feature type="region of interest" description="Disordered" evidence="8">
    <location>
        <begin position="2308"/>
        <end position="2345"/>
    </location>
</feature>
<gene>
    <name evidence="12" type="ORF">ACFP2T_07825</name>
</gene>
<dbReference type="Pfam" id="PF00501">
    <property type="entry name" value="AMP-binding"/>
    <property type="match status" value="1"/>
</dbReference>
<feature type="compositionally biased region" description="Low complexity" evidence="8">
    <location>
        <begin position="1643"/>
        <end position="1659"/>
    </location>
</feature>
<dbReference type="SUPFAM" id="SSF51735">
    <property type="entry name" value="NAD(P)-binding Rossmann-fold domains"/>
    <property type="match status" value="2"/>
</dbReference>
<dbReference type="Gene3D" id="1.10.1200.10">
    <property type="entry name" value="ACP-like"/>
    <property type="match status" value="2"/>
</dbReference>
<dbReference type="InterPro" id="IPR049552">
    <property type="entry name" value="PKS_DH_N"/>
</dbReference>
<dbReference type="Gene3D" id="3.40.366.10">
    <property type="entry name" value="Malonyl-Coenzyme A Acyl Carrier Protein, domain 2"/>
    <property type="match status" value="1"/>
</dbReference>
<dbReference type="Pfam" id="PF13193">
    <property type="entry name" value="AMP-binding_C"/>
    <property type="match status" value="1"/>
</dbReference>
<dbReference type="Pfam" id="PF02801">
    <property type="entry name" value="Ketoacyl-synt_C"/>
    <property type="match status" value="1"/>
</dbReference>
<dbReference type="InterPro" id="IPR050091">
    <property type="entry name" value="PKS_NRPS_Biosynth_Enz"/>
</dbReference>
<keyword evidence="13" id="KW-1185">Reference proteome</keyword>
<dbReference type="SUPFAM" id="SSF52151">
    <property type="entry name" value="FabD/lysophospholipase-like"/>
    <property type="match status" value="1"/>
</dbReference>
<dbReference type="InterPro" id="IPR009081">
    <property type="entry name" value="PP-bd_ACP"/>
</dbReference>
<feature type="domain" description="Carrier" evidence="9">
    <location>
        <begin position="2228"/>
        <end position="2303"/>
    </location>
</feature>
<dbReference type="InterPro" id="IPR029058">
    <property type="entry name" value="AB_hydrolase_fold"/>
</dbReference>
<dbReference type="Pfam" id="PF00975">
    <property type="entry name" value="Thioesterase"/>
    <property type="match status" value="1"/>
</dbReference>
<dbReference type="SMART" id="SM00827">
    <property type="entry name" value="PKS_AT"/>
    <property type="match status" value="1"/>
</dbReference>
<feature type="domain" description="PKS/mFAS DH" evidence="11">
    <location>
        <begin position="1532"/>
        <end position="1799"/>
    </location>
</feature>
<feature type="domain" description="Carrier" evidence="9">
    <location>
        <begin position="545"/>
        <end position="619"/>
    </location>
</feature>
<feature type="region of interest" description="Disordered" evidence="8">
    <location>
        <begin position="1061"/>
        <end position="1082"/>
    </location>
</feature>
<dbReference type="Gene3D" id="3.40.50.1820">
    <property type="entry name" value="alpha/beta hydrolase"/>
    <property type="match status" value="1"/>
</dbReference>
<dbReference type="InterPro" id="IPR014031">
    <property type="entry name" value="Ketoacyl_synth_C"/>
</dbReference>
<dbReference type="SUPFAM" id="SSF47336">
    <property type="entry name" value="ACP-like"/>
    <property type="match status" value="1"/>
</dbReference>